<dbReference type="OrthoDB" id="9806350at2"/>
<comment type="caution">
    <text evidence="2">The sequence shown here is derived from an EMBL/GenBank/DDBJ whole genome shotgun (WGS) entry which is preliminary data.</text>
</comment>
<keyword evidence="3" id="KW-1185">Reference proteome</keyword>
<dbReference type="Gene3D" id="3.30.1330.40">
    <property type="entry name" value="RutC-like"/>
    <property type="match status" value="1"/>
</dbReference>
<dbReference type="EMBL" id="SUNI01000016">
    <property type="protein sequence ID" value="TJZ90522.1"/>
    <property type="molecule type" value="Genomic_DNA"/>
</dbReference>
<protein>
    <submittedName>
        <fullName evidence="2">RidA family protein</fullName>
    </submittedName>
</protein>
<feature type="domain" description="Endoribonuclease L-PSP/chorismate mutase-like" evidence="1">
    <location>
        <begin position="47"/>
        <end position="182"/>
    </location>
</feature>
<accession>A0A4U0R8C9</accession>
<dbReference type="PANTHER" id="PTHR43760:SF1">
    <property type="entry name" value="ENDORIBONUCLEASE L-PSP_CHORISMATE MUTASE-LIKE DOMAIN-CONTAINING PROTEIN"/>
    <property type="match status" value="1"/>
</dbReference>
<dbReference type="InterPro" id="IPR013813">
    <property type="entry name" value="Endoribo_LPSP/chorism_mut-like"/>
</dbReference>
<evidence type="ECO:0000259" key="1">
    <source>
        <dbReference type="Pfam" id="PF14588"/>
    </source>
</evidence>
<dbReference type="Proteomes" id="UP000309747">
    <property type="component" value="Unassembled WGS sequence"/>
</dbReference>
<dbReference type="SUPFAM" id="SSF55298">
    <property type="entry name" value="YjgF-like"/>
    <property type="match status" value="1"/>
</dbReference>
<sequence>MAKRQAADAQSATSGKATLVAASHSNPILDYLVTDKINQNRQAEGIEARLTEKGITLPAAPMPAANYVPFVQTGKLVFISGQISADDNGLITGKLGDGTSVEEGAAAARRCGLALIAQLKAAVGDLDRVTRVVKLTGFVNSTPDFTDQPKVINGCSDLMVEVFGEAGRHSRAAVSAPSLPFGVAVEVEAVFEVA</sequence>
<dbReference type="AlphaFoldDB" id="A0A4U0R8C9"/>
<dbReference type="Pfam" id="PF14588">
    <property type="entry name" value="YjgF_endoribonc"/>
    <property type="match status" value="1"/>
</dbReference>
<dbReference type="CDD" id="cd02199">
    <property type="entry name" value="YjgF_YER057c_UK114_like_1"/>
    <property type="match status" value="1"/>
</dbReference>
<proteinExistence type="predicted"/>
<reference evidence="2 3" key="1">
    <citation type="submission" date="2019-04" db="EMBL/GenBank/DDBJ databases">
        <authorList>
            <person name="Li J."/>
        </authorList>
    </citation>
    <scope>NUCLEOTIDE SEQUENCE [LARGE SCALE GENOMIC DNA]</scope>
    <source>
        <strain evidence="2 3">KCTC 42687</strain>
    </source>
</reference>
<name>A0A4U0R8C9_9RHOB</name>
<organism evidence="2 3">
    <name type="scientific">Paracoccus gahaiensis</name>
    <dbReference type="NCBI Taxonomy" id="1706839"/>
    <lineage>
        <taxon>Bacteria</taxon>
        <taxon>Pseudomonadati</taxon>
        <taxon>Pseudomonadota</taxon>
        <taxon>Alphaproteobacteria</taxon>
        <taxon>Rhodobacterales</taxon>
        <taxon>Paracoccaceae</taxon>
        <taxon>Paracoccus</taxon>
    </lineage>
</organism>
<dbReference type="InterPro" id="IPR035959">
    <property type="entry name" value="RutC-like_sf"/>
</dbReference>
<evidence type="ECO:0000313" key="2">
    <source>
        <dbReference type="EMBL" id="TJZ90522.1"/>
    </source>
</evidence>
<gene>
    <name evidence="2" type="ORF">FA743_15350</name>
</gene>
<dbReference type="PANTHER" id="PTHR43760">
    <property type="entry name" value="ENDORIBONUCLEASE-RELATED"/>
    <property type="match status" value="1"/>
</dbReference>
<evidence type="ECO:0000313" key="3">
    <source>
        <dbReference type="Proteomes" id="UP000309747"/>
    </source>
</evidence>